<dbReference type="InterPro" id="IPR009030">
    <property type="entry name" value="Growth_fac_rcpt_cys_sf"/>
</dbReference>
<evidence type="ECO:0000259" key="3">
    <source>
        <dbReference type="SMART" id="SM00181"/>
    </source>
</evidence>
<dbReference type="Gene3D" id="2.170.300.10">
    <property type="entry name" value="Tie2 ligand-binding domain superfamily"/>
    <property type="match status" value="1"/>
</dbReference>
<feature type="signal peptide" evidence="2">
    <location>
        <begin position="1"/>
        <end position="20"/>
    </location>
</feature>
<feature type="domain" description="EGF-like" evidence="3">
    <location>
        <begin position="348"/>
        <end position="377"/>
    </location>
</feature>
<dbReference type="EMBL" id="NEDP02004236">
    <property type="protein sequence ID" value="OWF46197.1"/>
    <property type="molecule type" value="Genomic_DNA"/>
</dbReference>
<evidence type="ECO:0000313" key="5">
    <source>
        <dbReference type="Proteomes" id="UP000242188"/>
    </source>
</evidence>
<dbReference type="SUPFAM" id="SSF49785">
    <property type="entry name" value="Galactose-binding domain-like"/>
    <property type="match status" value="1"/>
</dbReference>
<keyword evidence="4" id="KW-0675">Receptor</keyword>
<organism evidence="4 5">
    <name type="scientific">Mizuhopecten yessoensis</name>
    <name type="common">Japanese scallop</name>
    <name type="synonym">Patinopecten yessoensis</name>
    <dbReference type="NCBI Taxonomy" id="6573"/>
    <lineage>
        <taxon>Eukaryota</taxon>
        <taxon>Metazoa</taxon>
        <taxon>Spiralia</taxon>
        <taxon>Lophotrochozoa</taxon>
        <taxon>Mollusca</taxon>
        <taxon>Bivalvia</taxon>
        <taxon>Autobranchia</taxon>
        <taxon>Pteriomorphia</taxon>
        <taxon>Pectinida</taxon>
        <taxon>Pectinoidea</taxon>
        <taxon>Pectinidae</taxon>
        <taxon>Mizuhopecten</taxon>
    </lineage>
</organism>
<feature type="domain" description="EGF-like" evidence="3">
    <location>
        <begin position="317"/>
        <end position="347"/>
    </location>
</feature>
<accession>A0A210QBU1</accession>
<gene>
    <name evidence="4" type="ORF">KP79_PYT08124</name>
</gene>
<dbReference type="OrthoDB" id="10252017at2759"/>
<proteinExistence type="predicted"/>
<dbReference type="AlphaFoldDB" id="A0A210QBU1"/>
<evidence type="ECO:0000256" key="2">
    <source>
        <dbReference type="SAM" id="SignalP"/>
    </source>
</evidence>
<dbReference type="PANTHER" id="PTHR45713:SF6">
    <property type="entry name" value="F5_8 TYPE C DOMAIN-CONTAINING PROTEIN"/>
    <property type="match status" value="1"/>
</dbReference>
<evidence type="ECO:0000256" key="1">
    <source>
        <dbReference type="SAM" id="Phobius"/>
    </source>
</evidence>
<feature type="domain" description="EGF-like" evidence="3">
    <location>
        <begin position="253"/>
        <end position="283"/>
    </location>
</feature>
<keyword evidence="1" id="KW-0472">Membrane</keyword>
<dbReference type="InterPro" id="IPR000742">
    <property type="entry name" value="EGF"/>
</dbReference>
<feature type="domain" description="EGF-like" evidence="3">
    <location>
        <begin position="188"/>
        <end position="220"/>
    </location>
</feature>
<dbReference type="SMART" id="SM00181">
    <property type="entry name" value="EGF"/>
    <property type="match status" value="7"/>
</dbReference>
<keyword evidence="1" id="KW-1133">Transmembrane helix</keyword>
<dbReference type="PANTHER" id="PTHR45713">
    <property type="entry name" value="FTP DOMAIN-CONTAINING PROTEIN"/>
    <property type="match status" value="1"/>
</dbReference>
<dbReference type="SUPFAM" id="SSF57184">
    <property type="entry name" value="Growth factor receptor domain"/>
    <property type="match status" value="1"/>
</dbReference>
<evidence type="ECO:0000313" key="4">
    <source>
        <dbReference type="EMBL" id="OWF46197.1"/>
    </source>
</evidence>
<protein>
    <submittedName>
        <fullName evidence="4">Scavenger receptor class F member 1</fullName>
    </submittedName>
</protein>
<dbReference type="InterPro" id="IPR008979">
    <property type="entry name" value="Galactose-bd-like_sf"/>
</dbReference>
<sequence>MRVRYYLFVVYAALLRMSIASENLGRSKPTNQSSVYAHNTLWTSDLAVDGCKQQIILSDCCIHTSLNATEAWWQVDLQEKVVVENVIIYNRDEGSSERRLGGYQIYLSNTRYWRPTGLCYEDKTLTEDALSSIQSNTCDGTARYLTIYSDRQTKRRRWYSDKAILVLCEVEVYGCPVGRYGKGTCTLTCDDNCVHNKCHPSSGACFLCVDGHYKSGERCLECPSNCYGGVCDGESGACAGCKDGFYGGTCDKTCPSNCQDGICNIQTGQCAGCKDGFYGGTCDKTCPSNCQDGVCNIQTGQCADCAVGTYGYNCDNNCPDVCNGMPCKQANGACADCPVGRFGDRCDPCPSNCLLDDCTTEGYCEGCKTGKSGVHCNKTCPTNCKGQICEQTSGICAECEPGTYGYRCEKSCADSCRGRPCFQTDGTCEEMSSTGSTNDSPTDGVDVPVLSALLGIVFLLLVAAVVYIIRCINMYMPLHLTDHHYAELNMTEMEQHHLYSMSTLED</sequence>
<keyword evidence="2" id="KW-0732">Signal</keyword>
<feature type="domain" description="EGF-like" evidence="3">
    <location>
        <begin position="285"/>
        <end position="315"/>
    </location>
</feature>
<name>A0A210QBU1_MIZYE</name>
<feature type="chain" id="PRO_5012080871" evidence="2">
    <location>
        <begin position="21"/>
        <end position="506"/>
    </location>
</feature>
<reference evidence="4 5" key="1">
    <citation type="journal article" date="2017" name="Nat. Ecol. Evol.">
        <title>Scallop genome provides insights into evolution of bilaterian karyotype and development.</title>
        <authorList>
            <person name="Wang S."/>
            <person name="Zhang J."/>
            <person name="Jiao W."/>
            <person name="Li J."/>
            <person name="Xun X."/>
            <person name="Sun Y."/>
            <person name="Guo X."/>
            <person name="Huan P."/>
            <person name="Dong B."/>
            <person name="Zhang L."/>
            <person name="Hu X."/>
            <person name="Sun X."/>
            <person name="Wang J."/>
            <person name="Zhao C."/>
            <person name="Wang Y."/>
            <person name="Wang D."/>
            <person name="Huang X."/>
            <person name="Wang R."/>
            <person name="Lv J."/>
            <person name="Li Y."/>
            <person name="Zhang Z."/>
            <person name="Liu B."/>
            <person name="Lu W."/>
            <person name="Hui Y."/>
            <person name="Liang J."/>
            <person name="Zhou Z."/>
            <person name="Hou R."/>
            <person name="Li X."/>
            <person name="Liu Y."/>
            <person name="Li H."/>
            <person name="Ning X."/>
            <person name="Lin Y."/>
            <person name="Zhao L."/>
            <person name="Xing Q."/>
            <person name="Dou J."/>
            <person name="Li Y."/>
            <person name="Mao J."/>
            <person name="Guo H."/>
            <person name="Dou H."/>
            <person name="Li T."/>
            <person name="Mu C."/>
            <person name="Jiang W."/>
            <person name="Fu Q."/>
            <person name="Fu X."/>
            <person name="Miao Y."/>
            <person name="Liu J."/>
            <person name="Yu Q."/>
            <person name="Li R."/>
            <person name="Liao H."/>
            <person name="Li X."/>
            <person name="Kong Y."/>
            <person name="Jiang Z."/>
            <person name="Chourrout D."/>
            <person name="Li R."/>
            <person name="Bao Z."/>
        </authorList>
    </citation>
    <scope>NUCLEOTIDE SEQUENCE [LARGE SCALE GENOMIC DNA]</scope>
    <source>
        <strain evidence="4 5">PY_sf001</strain>
    </source>
</reference>
<feature type="domain" description="EGF-like" evidence="3">
    <location>
        <begin position="221"/>
        <end position="251"/>
    </location>
</feature>
<keyword evidence="1" id="KW-0812">Transmembrane</keyword>
<keyword evidence="5" id="KW-1185">Reference proteome</keyword>
<comment type="caution">
    <text evidence="4">The sequence shown here is derived from an EMBL/GenBank/DDBJ whole genome shotgun (WGS) entry which is preliminary data.</text>
</comment>
<dbReference type="Pfam" id="PF22633">
    <property type="entry name" value="F5_F8_type_C_2"/>
    <property type="match status" value="1"/>
</dbReference>
<dbReference type="Gene3D" id="2.60.120.260">
    <property type="entry name" value="Galactose-binding domain-like"/>
    <property type="match status" value="1"/>
</dbReference>
<dbReference type="Proteomes" id="UP000242188">
    <property type="component" value="Unassembled WGS sequence"/>
</dbReference>
<feature type="domain" description="EGF-like" evidence="3">
    <location>
        <begin position="379"/>
        <end position="409"/>
    </location>
</feature>
<dbReference type="InterPro" id="IPR051941">
    <property type="entry name" value="BG_Antigen-Binding_Lectin"/>
</dbReference>
<feature type="transmembrane region" description="Helical" evidence="1">
    <location>
        <begin position="449"/>
        <end position="469"/>
    </location>
</feature>